<evidence type="ECO:0008006" key="5">
    <source>
        <dbReference type="Google" id="ProtNLM"/>
    </source>
</evidence>
<feature type="domain" description="Resolvase/invertase-type recombinase catalytic" evidence="1">
    <location>
        <begin position="17"/>
        <end position="164"/>
    </location>
</feature>
<dbReference type="SUPFAM" id="SSF53041">
    <property type="entry name" value="Resolvase-like"/>
    <property type="match status" value="1"/>
</dbReference>
<evidence type="ECO:0000313" key="4">
    <source>
        <dbReference type="Proteomes" id="UP000176501"/>
    </source>
</evidence>
<dbReference type="Pfam" id="PF00239">
    <property type="entry name" value="Resolvase"/>
    <property type="match status" value="1"/>
</dbReference>
<dbReference type="PROSITE" id="PS51737">
    <property type="entry name" value="RECOMBINASE_DNA_BIND"/>
    <property type="match status" value="1"/>
</dbReference>
<sequence length="440" mass="50219">MHAQNTNNEPEKVVPIRYCLYSRKSSEDDERQALSIESQVKEALELAARDGLNVVEVRRESHSAKSSGSRPEFNRLIGDIREKKFDGILTWAADRISRNAGDLGTVIDLMDQGLLREILTHGTKFTNSPSDKFMLMMMCGQAKLENDNKGVNVKRGFRAKIEMGFRPNMSPLGYLHDKYAEKGTCKIFMDPVRGPIIKEAFHKVAYEGWTGRSVKRWLDDEVKLTTRKGKQVTLSMIYRMMDNSFYTGRYEFPQGSGKWYDGKHEALITKETYDKVQEVMKCAPKALPGTHEFAFTRIFKCGVCSSGISADQKVKRLKDGTTKRYVYYGCMKRWMTGCKQPYIREEELIDQLYKIIDKVDINELAAVERIKQEIDRLTKMISSLGGHLATAKVAEIMPDIDVYACAKYILKEGTKEEKRDLLQHISSQMSLRDGAIALTH</sequence>
<evidence type="ECO:0000259" key="2">
    <source>
        <dbReference type="PROSITE" id="PS51737"/>
    </source>
</evidence>
<dbReference type="GO" id="GO:0003677">
    <property type="term" value="F:DNA binding"/>
    <property type="evidence" value="ECO:0007669"/>
    <property type="project" value="InterPro"/>
</dbReference>
<comment type="caution">
    <text evidence="3">The sequence shown here is derived from an EMBL/GenBank/DDBJ whole genome shotgun (WGS) entry which is preliminary data.</text>
</comment>
<dbReference type="Gene3D" id="3.40.50.1390">
    <property type="entry name" value="Resolvase, N-terminal catalytic domain"/>
    <property type="match status" value="1"/>
</dbReference>
<dbReference type="InterPro" id="IPR006119">
    <property type="entry name" value="Resolv_N"/>
</dbReference>
<evidence type="ECO:0000259" key="1">
    <source>
        <dbReference type="PROSITE" id="PS51736"/>
    </source>
</evidence>
<protein>
    <recommendedName>
        <fullName evidence="5">Resolvase/invertase-type recombinase catalytic domain-containing protein</fullName>
    </recommendedName>
</protein>
<dbReference type="InterPro" id="IPR025827">
    <property type="entry name" value="Zn_ribbon_recom_dom"/>
</dbReference>
<reference evidence="3 4" key="1">
    <citation type="journal article" date="2016" name="Nat. Commun.">
        <title>Thousands of microbial genomes shed light on interconnected biogeochemical processes in an aquifer system.</title>
        <authorList>
            <person name="Anantharaman K."/>
            <person name="Brown C.T."/>
            <person name="Hug L.A."/>
            <person name="Sharon I."/>
            <person name="Castelle C.J."/>
            <person name="Probst A.J."/>
            <person name="Thomas B.C."/>
            <person name="Singh A."/>
            <person name="Wilkins M.J."/>
            <person name="Karaoz U."/>
            <person name="Brodie E.L."/>
            <person name="Williams K.H."/>
            <person name="Hubbard S.S."/>
            <person name="Banfield J.F."/>
        </authorList>
    </citation>
    <scope>NUCLEOTIDE SEQUENCE [LARGE SCALE GENOMIC DNA]</scope>
</reference>
<gene>
    <name evidence="3" type="ORF">A2304_05545</name>
</gene>
<proteinExistence type="predicted"/>
<name>A0A1F7WBH9_9BACT</name>
<accession>A0A1F7WBH9</accession>
<dbReference type="PROSITE" id="PS51736">
    <property type="entry name" value="RECOMBINASES_3"/>
    <property type="match status" value="1"/>
</dbReference>
<feature type="domain" description="Recombinase" evidence="2">
    <location>
        <begin position="171"/>
        <end position="286"/>
    </location>
</feature>
<organism evidence="3 4">
    <name type="scientific">Candidatus Uhrbacteria bacterium RIFOXYB2_FULL_57_15</name>
    <dbReference type="NCBI Taxonomy" id="1802422"/>
    <lineage>
        <taxon>Bacteria</taxon>
        <taxon>Candidatus Uhriibacteriota</taxon>
    </lineage>
</organism>
<dbReference type="GO" id="GO:0000150">
    <property type="term" value="F:DNA strand exchange activity"/>
    <property type="evidence" value="ECO:0007669"/>
    <property type="project" value="InterPro"/>
</dbReference>
<dbReference type="PANTHER" id="PTHR30461:SF23">
    <property type="entry name" value="DNA RECOMBINASE-RELATED"/>
    <property type="match status" value="1"/>
</dbReference>
<dbReference type="InterPro" id="IPR050639">
    <property type="entry name" value="SSR_resolvase"/>
</dbReference>
<dbReference type="Gene3D" id="3.90.1750.20">
    <property type="entry name" value="Putative Large Serine Recombinase, Chain B, Domain 2"/>
    <property type="match status" value="1"/>
</dbReference>
<dbReference type="InterPro" id="IPR038109">
    <property type="entry name" value="DNA_bind_recomb_sf"/>
</dbReference>
<dbReference type="Proteomes" id="UP000176501">
    <property type="component" value="Unassembled WGS sequence"/>
</dbReference>
<dbReference type="EMBL" id="MGFE01000002">
    <property type="protein sequence ID" value="OGL99567.1"/>
    <property type="molecule type" value="Genomic_DNA"/>
</dbReference>
<dbReference type="SMART" id="SM00857">
    <property type="entry name" value="Resolvase"/>
    <property type="match status" value="1"/>
</dbReference>
<dbReference type="AlphaFoldDB" id="A0A1F7WBH9"/>
<dbReference type="InterPro" id="IPR011109">
    <property type="entry name" value="DNA_bind_recombinase_dom"/>
</dbReference>
<evidence type="ECO:0000313" key="3">
    <source>
        <dbReference type="EMBL" id="OGL99567.1"/>
    </source>
</evidence>
<dbReference type="InterPro" id="IPR036162">
    <property type="entry name" value="Resolvase-like_N_sf"/>
</dbReference>
<dbReference type="Pfam" id="PF07508">
    <property type="entry name" value="Recombinase"/>
    <property type="match status" value="1"/>
</dbReference>
<dbReference type="Pfam" id="PF13408">
    <property type="entry name" value="Zn_ribbon_recom"/>
    <property type="match status" value="1"/>
</dbReference>
<dbReference type="CDD" id="cd00338">
    <property type="entry name" value="Ser_Recombinase"/>
    <property type="match status" value="1"/>
</dbReference>
<dbReference type="PANTHER" id="PTHR30461">
    <property type="entry name" value="DNA-INVERTASE FROM LAMBDOID PROPHAGE"/>
    <property type="match status" value="1"/>
</dbReference>